<evidence type="ECO:0000256" key="1">
    <source>
        <dbReference type="ARBA" id="ARBA00023121"/>
    </source>
</evidence>
<dbReference type="Pfam" id="PF02645">
    <property type="entry name" value="DegV"/>
    <property type="match status" value="1"/>
</dbReference>
<proteinExistence type="predicted"/>
<dbReference type="AlphaFoldDB" id="A0A6N6NN75"/>
<dbReference type="PANTHER" id="PTHR33434:SF2">
    <property type="entry name" value="FATTY ACID-BINDING PROTEIN TM_1468"/>
    <property type="match status" value="1"/>
</dbReference>
<dbReference type="PANTHER" id="PTHR33434">
    <property type="entry name" value="DEGV DOMAIN-CONTAINING PROTEIN DR_1986-RELATED"/>
    <property type="match status" value="1"/>
</dbReference>
<dbReference type="Gene3D" id="3.40.50.10440">
    <property type="entry name" value="Dihydroxyacetone kinase, domain 1"/>
    <property type="match status" value="1"/>
</dbReference>
<sequence length="301" mass="32633">MRNRQATENRRASPASGSHGRQGGTMVRRVVVDSSANLFVAGTQDIVSVPMKVRVGEREFPDDANLDVGELIEAFSDEAAESSTSCPNIAEWTSAFAGADEIVALALTSKISGGFNSAQAAAKHYLFDHPEAKVFVLDSLTTGPELELLAQHANELAQSGMDFDDLTHELRRYASRTHLMFSLERIDNFVRNGRVSPIVAKVAGVLGVRIVGQASEEGELGVLNKARGEKRALKQLFENMETVGFVGGRVRIRHTENPKMAEALAAKIREIWPSCDIRIGANRGLCSYYCEPGGVLVGFEG</sequence>
<dbReference type="Proteomes" id="UP000468668">
    <property type="component" value="Unassembled WGS sequence"/>
</dbReference>
<dbReference type="InterPro" id="IPR003797">
    <property type="entry name" value="DegV"/>
</dbReference>
<dbReference type="EMBL" id="WAJR01000012">
    <property type="protein sequence ID" value="KAB1640447.1"/>
    <property type="molecule type" value="Genomic_DNA"/>
</dbReference>
<evidence type="ECO:0000313" key="4">
    <source>
        <dbReference type="Proteomes" id="UP000468668"/>
    </source>
</evidence>
<keyword evidence="4" id="KW-1185">Reference proteome</keyword>
<evidence type="ECO:0000256" key="2">
    <source>
        <dbReference type="SAM" id="MobiDB-lite"/>
    </source>
</evidence>
<evidence type="ECO:0000313" key="3">
    <source>
        <dbReference type="EMBL" id="KAB1640447.1"/>
    </source>
</evidence>
<organism evidence="3 4">
    <name type="scientific">Ellagibacter isourolithinifaciens</name>
    <dbReference type="NCBI Taxonomy" id="2137581"/>
    <lineage>
        <taxon>Bacteria</taxon>
        <taxon>Bacillati</taxon>
        <taxon>Actinomycetota</taxon>
        <taxon>Coriobacteriia</taxon>
        <taxon>Eggerthellales</taxon>
        <taxon>Eggerthellaceae</taxon>
        <taxon>Ellagibacter</taxon>
    </lineage>
</organism>
<gene>
    <name evidence="3" type="ORF">F8C90_06185</name>
</gene>
<dbReference type="InterPro" id="IPR043168">
    <property type="entry name" value="DegV_C"/>
</dbReference>
<keyword evidence="1" id="KW-0446">Lipid-binding</keyword>
<name>A0A6N6NN75_9ACTN</name>
<dbReference type="NCBIfam" id="TIGR00762">
    <property type="entry name" value="DegV"/>
    <property type="match status" value="1"/>
</dbReference>
<dbReference type="Gene3D" id="2.20.28.50">
    <property type="entry name" value="degv family protein"/>
    <property type="match status" value="1"/>
</dbReference>
<feature type="compositionally biased region" description="Basic and acidic residues" evidence="2">
    <location>
        <begin position="1"/>
        <end position="11"/>
    </location>
</feature>
<comment type="caution">
    <text evidence="3">The sequence shown here is derived from an EMBL/GenBank/DDBJ whole genome shotgun (WGS) entry which is preliminary data.</text>
</comment>
<accession>A0A6N6NN75</accession>
<feature type="region of interest" description="Disordered" evidence="2">
    <location>
        <begin position="1"/>
        <end position="25"/>
    </location>
</feature>
<dbReference type="PROSITE" id="PS51482">
    <property type="entry name" value="DEGV"/>
    <property type="match status" value="1"/>
</dbReference>
<dbReference type="Gene3D" id="3.30.1180.10">
    <property type="match status" value="1"/>
</dbReference>
<dbReference type="InterPro" id="IPR050270">
    <property type="entry name" value="DegV_domain_contain"/>
</dbReference>
<protein>
    <submittedName>
        <fullName evidence="3">DegV family protein</fullName>
    </submittedName>
</protein>
<dbReference type="GO" id="GO:0008289">
    <property type="term" value="F:lipid binding"/>
    <property type="evidence" value="ECO:0007669"/>
    <property type="project" value="UniProtKB-KW"/>
</dbReference>
<reference evidence="3 4" key="1">
    <citation type="submission" date="2019-09" db="EMBL/GenBank/DDBJ databases">
        <title>Whole genome shotgun sequencing (WGS) of Ellagibacter isourolithinifaciens DSM 104140(T) and Adlercreutzia muris DSM 29508(T).</title>
        <authorList>
            <person name="Stoll D.A."/>
            <person name="Danylec N."/>
            <person name="Huch M."/>
        </authorList>
    </citation>
    <scope>NUCLEOTIDE SEQUENCE [LARGE SCALE GENOMIC DNA]</scope>
    <source>
        <strain evidence="3 4">DSM 104140</strain>
    </source>
</reference>
<dbReference type="SUPFAM" id="SSF82549">
    <property type="entry name" value="DAK1/DegV-like"/>
    <property type="match status" value="1"/>
</dbReference>
<dbReference type="OrthoDB" id="2138472at2"/>